<comment type="caution">
    <text evidence="8">The sequence shown here is derived from an EMBL/GenBank/DDBJ whole genome shotgun (WGS) entry which is preliminary data.</text>
</comment>
<dbReference type="PANTHER" id="PTHR22913">
    <property type="entry name" value="HYALURONAN SYNTHASE"/>
    <property type="match status" value="1"/>
</dbReference>
<feature type="transmembrane region" description="Helical" evidence="7">
    <location>
        <begin position="767"/>
        <end position="785"/>
    </location>
</feature>
<proteinExistence type="predicted"/>
<dbReference type="GO" id="GO:0050501">
    <property type="term" value="F:hyaluronan synthase activity"/>
    <property type="evidence" value="ECO:0007669"/>
    <property type="project" value="TreeGrafter"/>
</dbReference>
<evidence type="ECO:0000256" key="1">
    <source>
        <dbReference type="ARBA" id="ARBA00004236"/>
    </source>
</evidence>
<dbReference type="OrthoDB" id="370884at2759"/>
<feature type="compositionally biased region" description="Polar residues" evidence="6">
    <location>
        <begin position="267"/>
        <end position="291"/>
    </location>
</feature>
<dbReference type="SUPFAM" id="SSF53448">
    <property type="entry name" value="Nucleotide-diphospho-sugar transferases"/>
    <property type="match status" value="1"/>
</dbReference>
<feature type="region of interest" description="Disordered" evidence="6">
    <location>
        <begin position="62"/>
        <end position="92"/>
    </location>
</feature>
<evidence type="ECO:0000313" key="9">
    <source>
        <dbReference type="Proteomes" id="UP000823405"/>
    </source>
</evidence>
<dbReference type="Proteomes" id="UP000823405">
    <property type="component" value="Unassembled WGS sequence"/>
</dbReference>
<feature type="transmembrane region" description="Helical" evidence="7">
    <location>
        <begin position="879"/>
        <end position="900"/>
    </location>
</feature>
<dbReference type="Pfam" id="PF13641">
    <property type="entry name" value="Glyco_tranf_2_3"/>
    <property type="match status" value="1"/>
</dbReference>
<keyword evidence="9" id="KW-1185">Reference proteome</keyword>
<feature type="region of interest" description="Disordered" evidence="6">
    <location>
        <begin position="113"/>
        <end position="134"/>
    </location>
</feature>
<feature type="compositionally biased region" description="Low complexity" evidence="6">
    <location>
        <begin position="115"/>
        <end position="127"/>
    </location>
</feature>
<comment type="subcellular location">
    <subcellularLocation>
        <location evidence="1">Cell membrane</location>
    </subcellularLocation>
</comment>
<feature type="compositionally biased region" description="Polar residues" evidence="6">
    <location>
        <begin position="74"/>
        <end position="92"/>
    </location>
</feature>
<sequence>MPPHPPEETSVLSHRSGQDDEARLAVHPKDPLAFTSASQLGVGLKGGGLRFSGPGTYAALPSPTSLHHQHHQQKMNYSNESDDSILNNDGNELSPDVYNTSMVVGRRGGGGVIDVGGQPQPVQQPNGTKSSNGGMATTAVLSYSKKSEHFSISTTMPAAMMGGLQSRKGMEALHSSLATLDGSALLPPSPSMTPIGLMDPGRESNVAAYQGNNSGGQHGHYFEQQPHHLHQQQQQYYHPFQQQQQQQQHQQLHQPQPRPSTAYLNGYGSQQQPNGYQPYTPYSGNSSPAFPNSPTIETFHSAYSSPVLQHRSYESPQSSPLDIAAHYRSSQEQPSFYDSKSAAAVAASVAPPPYTPTTPQSYGLKSSYVSLWKKLSWIVFTMAIFLLPYAILKACFHLQVSAGAWQTSLTYGMLMAADFFAVICFSALNRRKVNQRVKRRDPHWVGLSTGILAVGYREDPILLEGCLKSLRAIRYQRNQRVMLVVDGNDQQDEYMAQIFMRVFEKQGAAVFRPDFLCMDREGSDKAREDLVRQLAYHPGPVCVMQPHRGKRSAMYTGFAALLQQGIESVVVTDSDTYLDPAVCKELAFALAESPIVGAATGDVRIYNTGTWVSFLSSLRYWFAFNLERGAQSYHSVVNCVSGPLGIYRMSIVADVMDSWVKQSFLGVLCTYGDDRHLTNLVLREGYKVKYSHYAICYTDTPIRFIAWVTQQTRWSKSFFREIPIQLGCMHLHSPWMTYALLYQLIYPMMMIYNLVNCIYFGTGSQIAWWMFSIMFVGLMKTAYAIKVTGEKKFFFTTVYGFLYMLGYVPAKIYAALTLYDNSWGTSARLIRNFTQLQAYIAPVTWGSLLFFGILHNPVRYFERAPIPEGHAPPMLTDELVIRTLFVFGTGYFVCFLWFFVRTGVLAREYVRDYSYEELFECMTGFVMVGDGEG</sequence>
<dbReference type="GO" id="GO:0030213">
    <property type="term" value="P:hyaluronan biosynthetic process"/>
    <property type="evidence" value="ECO:0007669"/>
    <property type="project" value="TreeGrafter"/>
</dbReference>
<dbReference type="AlphaFoldDB" id="A0A9P6R4W6"/>
<dbReference type="InterPro" id="IPR029044">
    <property type="entry name" value="Nucleotide-diphossugar_trans"/>
</dbReference>
<name>A0A9P6R4W6_9FUNG</name>
<dbReference type="GO" id="GO:0005886">
    <property type="term" value="C:plasma membrane"/>
    <property type="evidence" value="ECO:0007669"/>
    <property type="project" value="UniProtKB-SubCell"/>
</dbReference>
<evidence type="ECO:0000256" key="7">
    <source>
        <dbReference type="SAM" id="Phobius"/>
    </source>
</evidence>
<evidence type="ECO:0000256" key="4">
    <source>
        <dbReference type="ARBA" id="ARBA00022679"/>
    </source>
</evidence>
<feature type="transmembrane region" description="Helical" evidence="7">
    <location>
        <begin position="411"/>
        <end position="429"/>
    </location>
</feature>
<feature type="non-terminal residue" evidence="8">
    <location>
        <position position="933"/>
    </location>
</feature>
<feature type="transmembrane region" description="Helical" evidence="7">
    <location>
        <begin position="375"/>
        <end position="391"/>
    </location>
</feature>
<evidence type="ECO:0000256" key="2">
    <source>
        <dbReference type="ARBA" id="ARBA00022475"/>
    </source>
</evidence>
<evidence type="ECO:0000256" key="5">
    <source>
        <dbReference type="ARBA" id="ARBA00023136"/>
    </source>
</evidence>
<keyword evidence="2" id="KW-1003">Cell membrane</keyword>
<feature type="region of interest" description="Disordered" evidence="6">
    <location>
        <begin position="191"/>
        <end position="291"/>
    </location>
</feature>
<keyword evidence="5 7" id="KW-0472">Membrane</keyword>
<keyword evidence="3" id="KW-0328">Glycosyltransferase</keyword>
<organism evidence="8 9">
    <name type="scientific">Linnemannia gamsii</name>
    <dbReference type="NCBI Taxonomy" id="64522"/>
    <lineage>
        <taxon>Eukaryota</taxon>
        <taxon>Fungi</taxon>
        <taxon>Fungi incertae sedis</taxon>
        <taxon>Mucoromycota</taxon>
        <taxon>Mortierellomycotina</taxon>
        <taxon>Mortierellomycetes</taxon>
        <taxon>Mortierellales</taxon>
        <taxon>Mortierellaceae</taxon>
        <taxon>Linnemannia</taxon>
    </lineage>
</organism>
<keyword evidence="7" id="KW-0812">Transmembrane</keyword>
<protein>
    <submittedName>
        <fullName evidence="8">Hyaluronan synthase 3</fullName>
    </submittedName>
</protein>
<reference evidence="8" key="1">
    <citation type="journal article" date="2020" name="Fungal Divers.">
        <title>Resolving the Mortierellaceae phylogeny through synthesis of multi-gene phylogenetics and phylogenomics.</title>
        <authorList>
            <person name="Vandepol N."/>
            <person name="Liber J."/>
            <person name="Desiro A."/>
            <person name="Na H."/>
            <person name="Kennedy M."/>
            <person name="Barry K."/>
            <person name="Grigoriev I.V."/>
            <person name="Miller A.N."/>
            <person name="O'Donnell K."/>
            <person name="Stajich J.E."/>
            <person name="Bonito G."/>
        </authorList>
    </citation>
    <scope>NUCLEOTIDE SEQUENCE</scope>
    <source>
        <strain evidence="8">NVP60</strain>
    </source>
</reference>
<keyword evidence="4" id="KW-0808">Transferase</keyword>
<dbReference type="PANTHER" id="PTHR22913:SF12">
    <property type="entry name" value="MANNURONAN SYNTHASE"/>
    <property type="match status" value="1"/>
</dbReference>
<keyword evidence="7" id="KW-1133">Transmembrane helix</keyword>
<evidence type="ECO:0000313" key="8">
    <source>
        <dbReference type="EMBL" id="KAG0309825.1"/>
    </source>
</evidence>
<feature type="transmembrane region" description="Helical" evidence="7">
    <location>
        <begin position="797"/>
        <end position="819"/>
    </location>
</feature>
<dbReference type="Gene3D" id="3.90.550.10">
    <property type="entry name" value="Spore Coat Polysaccharide Biosynthesis Protein SpsA, Chain A"/>
    <property type="match status" value="1"/>
</dbReference>
<feature type="region of interest" description="Disordered" evidence="6">
    <location>
        <begin position="1"/>
        <end position="21"/>
    </location>
</feature>
<accession>A0A9P6R4W6</accession>
<gene>
    <name evidence="8" type="primary">HAS3</name>
    <name evidence="8" type="ORF">BGZ97_012967</name>
</gene>
<feature type="compositionally biased region" description="Low complexity" evidence="6">
    <location>
        <begin position="231"/>
        <end position="255"/>
    </location>
</feature>
<dbReference type="GO" id="GO:0085029">
    <property type="term" value="P:extracellular matrix assembly"/>
    <property type="evidence" value="ECO:0007669"/>
    <property type="project" value="TreeGrafter"/>
</dbReference>
<feature type="transmembrane region" description="Helical" evidence="7">
    <location>
        <begin position="839"/>
        <end position="858"/>
    </location>
</feature>
<evidence type="ECO:0000256" key="3">
    <source>
        <dbReference type="ARBA" id="ARBA00022676"/>
    </source>
</evidence>
<evidence type="ECO:0000256" key="6">
    <source>
        <dbReference type="SAM" id="MobiDB-lite"/>
    </source>
</evidence>
<dbReference type="EMBL" id="JAAAIN010000914">
    <property type="protein sequence ID" value="KAG0309825.1"/>
    <property type="molecule type" value="Genomic_DNA"/>
</dbReference>